<name>A0A1P8F8W4_9CHLR</name>
<dbReference type="GO" id="GO:0003677">
    <property type="term" value="F:DNA binding"/>
    <property type="evidence" value="ECO:0007669"/>
    <property type="project" value="UniProtKB-KW"/>
</dbReference>
<accession>A0A1P8F8W4</accession>
<sequence>MSIGDRIKAKRLDLKLTQQDLSNGLHITPQHISAIEQNKRLPSLSMLEKLAEELGVTIDYLVTGRESILSGLIPAIKADPRLSLKARKALASIIEELHDGASAAEKVVIRKIASDLPARAGHSPA</sequence>
<dbReference type="PANTHER" id="PTHR46558">
    <property type="entry name" value="TRACRIPTIONAL REGULATORY PROTEIN-RELATED-RELATED"/>
    <property type="match status" value="1"/>
</dbReference>
<dbReference type="CDD" id="cd00093">
    <property type="entry name" value="HTH_XRE"/>
    <property type="match status" value="1"/>
</dbReference>
<keyword evidence="4" id="KW-1185">Reference proteome</keyword>
<proteinExistence type="predicted"/>
<dbReference type="InterPro" id="IPR010982">
    <property type="entry name" value="Lambda_DNA-bd_dom_sf"/>
</dbReference>
<evidence type="ECO:0000313" key="3">
    <source>
        <dbReference type="EMBL" id="APV44909.1"/>
    </source>
</evidence>
<dbReference type="Pfam" id="PF01381">
    <property type="entry name" value="HTH_3"/>
    <property type="match status" value="1"/>
</dbReference>
<dbReference type="PROSITE" id="PS50943">
    <property type="entry name" value="HTH_CROC1"/>
    <property type="match status" value="1"/>
</dbReference>
<dbReference type="RefSeq" id="WP_076004520.1">
    <property type="nucleotide sequence ID" value="NZ_CP018258.1"/>
</dbReference>
<dbReference type="Proteomes" id="UP000185934">
    <property type="component" value="Chromosome"/>
</dbReference>
<organism evidence="3 4">
    <name type="scientific">Dehalogenimonas formicexedens</name>
    <dbReference type="NCBI Taxonomy" id="1839801"/>
    <lineage>
        <taxon>Bacteria</taxon>
        <taxon>Bacillati</taxon>
        <taxon>Chloroflexota</taxon>
        <taxon>Dehalococcoidia</taxon>
        <taxon>Dehalococcoidales</taxon>
        <taxon>Dehalococcoidaceae</taxon>
        <taxon>Dehalogenimonas</taxon>
    </lineage>
</organism>
<dbReference type="PANTHER" id="PTHR46558:SF4">
    <property type="entry name" value="DNA-BIDING PHAGE PROTEIN"/>
    <property type="match status" value="1"/>
</dbReference>
<gene>
    <name evidence="3" type="ORF">Dform_01588</name>
</gene>
<dbReference type="EMBL" id="CP018258">
    <property type="protein sequence ID" value="APV44909.1"/>
    <property type="molecule type" value="Genomic_DNA"/>
</dbReference>
<evidence type="ECO:0000259" key="2">
    <source>
        <dbReference type="PROSITE" id="PS50943"/>
    </source>
</evidence>
<keyword evidence="1 3" id="KW-0238">DNA-binding</keyword>
<dbReference type="InterPro" id="IPR001387">
    <property type="entry name" value="Cro/C1-type_HTH"/>
</dbReference>
<dbReference type="SUPFAM" id="SSF47413">
    <property type="entry name" value="lambda repressor-like DNA-binding domains"/>
    <property type="match status" value="1"/>
</dbReference>
<reference evidence="4" key="1">
    <citation type="submission" date="2016-11" db="EMBL/GenBank/DDBJ databases">
        <title>Dehalogenimonas formicexedens sp. nov., a chlorinated alkane respiring bacterium isolated from contaminated groundwater.</title>
        <authorList>
            <person name="Key T.A."/>
            <person name="Bowman K.S."/>
            <person name="Lee I."/>
            <person name="Chun J."/>
            <person name="Albuquerque L."/>
            <person name="da Costa M.S."/>
            <person name="Rainey F.A."/>
            <person name="Moe W.M."/>
        </authorList>
    </citation>
    <scope>NUCLEOTIDE SEQUENCE [LARGE SCALE GENOMIC DNA]</scope>
    <source>
        <strain evidence="4">NSZ-14</strain>
    </source>
</reference>
<dbReference type="KEGG" id="dfo:Dform_01588"/>
<dbReference type="SMART" id="SM00530">
    <property type="entry name" value="HTH_XRE"/>
    <property type="match status" value="1"/>
</dbReference>
<evidence type="ECO:0000313" key="4">
    <source>
        <dbReference type="Proteomes" id="UP000185934"/>
    </source>
</evidence>
<dbReference type="OrthoDB" id="9812495at2"/>
<dbReference type="AlphaFoldDB" id="A0A1P8F8W4"/>
<feature type="domain" description="HTH cro/C1-type" evidence="2">
    <location>
        <begin position="7"/>
        <end position="61"/>
    </location>
</feature>
<dbReference type="Gene3D" id="1.10.260.40">
    <property type="entry name" value="lambda repressor-like DNA-binding domains"/>
    <property type="match status" value="1"/>
</dbReference>
<protein>
    <submittedName>
        <fullName evidence="3">DNA-binding transcriptional regulator, XRE-family HTH domain</fullName>
    </submittedName>
</protein>
<evidence type="ECO:0000256" key="1">
    <source>
        <dbReference type="ARBA" id="ARBA00023125"/>
    </source>
</evidence>